<dbReference type="Pfam" id="PF12645">
    <property type="entry name" value="HTH_16"/>
    <property type="match status" value="1"/>
</dbReference>
<protein>
    <recommendedName>
        <fullName evidence="1">Helix-turn-helix conjugative transposon-like domain-containing protein</fullName>
    </recommendedName>
</protein>
<dbReference type="RefSeq" id="WP_046442699.1">
    <property type="nucleotide sequence ID" value="NZ_LAYJ01000068.1"/>
</dbReference>
<dbReference type="AlphaFoldDB" id="A0A0M2NKV4"/>
<gene>
    <name evidence="2" type="ORF">CHK_0752</name>
</gene>
<evidence type="ECO:0000259" key="1">
    <source>
        <dbReference type="Pfam" id="PF12645"/>
    </source>
</evidence>
<sequence>MGKVDCSLIPYSIIEAATAGDVDAINAVLTHYKGYVSSLAFQQVYDENGLPYFCVNEEVKRRLETKLITQILKFKAA</sequence>
<organism evidence="2 3">
    <name type="scientific">Christensenella hongkongensis</name>
    <dbReference type="NCBI Taxonomy" id="270498"/>
    <lineage>
        <taxon>Bacteria</taxon>
        <taxon>Bacillati</taxon>
        <taxon>Bacillota</taxon>
        <taxon>Clostridia</taxon>
        <taxon>Christensenellales</taxon>
        <taxon>Christensenellaceae</taxon>
        <taxon>Christensenella</taxon>
    </lineage>
</organism>
<dbReference type="EMBL" id="LAYJ01000068">
    <property type="protein sequence ID" value="KKI51586.1"/>
    <property type="molecule type" value="Genomic_DNA"/>
</dbReference>
<evidence type="ECO:0000313" key="3">
    <source>
        <dbReference type="Proteomes" id="UP000034076"/>
    </source>
</evidence>
<proteinExistence type="predicted"/>
<accession>A0A0M2NKV4</accession>
<reference evidence="2 3" key="1">
    <citation type="submission" date="2015-04" db="EMBL/GenBank/DDBJ databases">
        <title>Draft genome sequence of bacteremic isolate Catabacter hongkongensis type strain HKU16T.</title>
        <authorList>
            <person name="Lau S.K."/>
            <person name="Teng J.L."/>
            <person name="Huang Y."/>
            <person name="Curreem S.O."/>
            <person name="Tsui S.K."/>
            <person name="Woo P.C."/>
        </authorList>
    </citation>
    <scope>NUCLEOTIDE SEQUENCE [LARGE SCALE GENOMIC DNA]</scope>
    <source>
        <strain evidence="2 3">HKU16</strain>
    </source>
</reference>
<comment type="caution">
    <text evidence="2">The sequence shown here is derived from an EMBL/GenBank/DDBJ whole genome shotgun (WGS) entry which is preliminary data.</text>
</comment>
<dbReference type="InterPro" id="IPR024760">
    <property type="entry name" value="HTH_dom_conjug_TS-like"/>
</dbReference>
<evidence type="ECO:0000313" key="2">
    <source>
        <dbReference type="EMBL" id="KKI51586.1"/>
    </source>
</evidence>
<dbReference type="Proteomes" id="UP000034076">
    <property type="component" value="Unassembled WGS sequence"/>
</dbReference>
<keyword evidence="3" id="KW-1185">Reference proteome</keyword>
<name>A0A0M2NKV4_9FIRM</name>
<feature type="domain" description="Helix-turn-helix conjugative transposon-like" evidence="1">
    <location>
        <begin position="11"/>
        <end position="75"/>
    </location>
</feature>
<dbReference type="STRING" id="270498.CHK_0752"/>
<dbReference type="OrthoDB" id="9801453at2"/>